<accession>A0A1T4Y1Y1</accession>
<dbReference type="Proteomes" id="UP000189735">
    <property type="component" value="Unassembled WGS sequence"/>
</dbReference>
<sequence length="319" mass="34290">MPAASNLTEYLSSLPADRRDAFDRLMSAVAAVPVPPSNNSFVFLAGQTTHPEFDDAEAVFWKAVEQLHLRSAVNDGELPLVYWGFHSIDLLLRRHSNGILITDRTVYLDDVGHSSAHFATESVDPASIRVAGESLEVAGASVGLAQIANMLEPTTAPDAAAYLSAVVAAVQAAGRTLAGNESAASAEPTQTVEQLVFASRMNSDFRVPSRPKDAKALNKLSAKWSLPADEVLLVSLSSSTFAGVYGIAITNKAVYSKDLMEPLFRTALENVEGFVWEPETKTFRVSNDHAAPTHPAITDDNRDYAMGLLHNLARAAARE</sequence>
<proteinExistence type="predicted"/>
<reference evidence="2" key="1">
    <citation type="submission" date="2017-02" db="EMBL/GenBank/DDBJ databases">
        <authorList>
            <person name="Varghese N."/>
            <person name="Submissions S."/>
        </authorList>
    </citation>
    <scope>NUCLEOTIDE SEQUENCE [LARGE SCALE GENOMIC DNA]</scope>
    <source>
        <strain evidence="2">VKM Ac-2052</strain>
    </source>
</reference>
<organism evidence="1 2">
    <name type="scientific">Agreia bicolorata</name>
    <dbReference type="NCBI Taxonomy" id="110935"/>
    <lineage>
        <taxon>Bacteria</taxon>
        <taxon>Bacillati</taxon>
        <taxon>Actinomycetota</taxon>
        <taxon>Actinomycetes</taxon>
        <taxon>Micrococcales</taxon>
        <taxon>Microbacteriaceae</taxon>
        <taxon>Agreia</taxon>
    </lineage>
</organism>
<evidence type="ECO:0000313" key="1">
    <source>
        <dbReference type="EMBL" id="SKA95770.1"/>
    </source>
</evidence>
<dbReference type="EMBL" id="FUYG01000005">
    <property type="protein sequence ID" value="SKA95770.1"/>
    <property type="molecule type" value="Genomic_DNA"/>
</dbReference>
<name>A0A1T4Y1Y1_9MICO</name>
<protein>
    <submittedName>
        <fullName evidence="1">Uncharacterized protein</fullName>
    </submittedName>
</protein>
<gene>
    <name evidence="1" type="ORF">SAMN06295879_2085</name>
</gene>
<dbReference type="RefSeq" id="WP_078714345.1">
    <property type="nucleotide sequence ID" value="NZ_FUYG01000005.1"/>
</dbReference>
<dbReference type="AlphaFoldDB" id="A0A1T4Y1Y1"/>
<evidence type="ECO:0000313" key="2">
    <source>
        <dbReference type="Proteomes" id="UP000189735"/>
    </source>
</evidence>